<dbReference type="Proteomes" id="UP000298652">
    <property type="component" value="Chromosome 2"/>
</dbReference>
<evidence type="ECO:0000313" key="2">
    <source>
        <dbReference type="Proteomes" id="UP000298652"/>
    </source>
</evidence>
<dbReference type="Gramene" id="TKW33864">
    <property type="protein sequence ID" value="TKW33864"/>
    <property type="gene ID" value="SEVIR_2G267250v2"/>
</dbReference>
<accession>A0A4U6VXQ4</accession>
<dbReference type="AlphaFoldDB" id="A0A4U6VXQ4"/>
<sequence length="43" mass="5026">MTEVNYHEGVHFVVLQARTREVKPPVELSAFRLRKNSVTRSRS</sequence>
<organism evidence="1 2">
    <name type="scientific">Setaria viridis</name>
    <name type="common">Green bristlegrass</name>
    <name type="synonym">Setaria italica subsp. viridis</name>
    <dbReference type="NCBI Taxonomy" id="4556"/>
    <lineage>
        <taxon>Eukaryota</taxon>
        <taxon>Viridiplantae</taxon>
        <taxon>Streptophyta</taxon>
        <taxon>Embryophyta</taxon>
        <taxon>Tracheophyta</taxon>
        <taxon>Spermatophyta</taxon>
        <taxon>Magnoliopsida</taxon>
        <taxon>Liliopsida</taxon>
        <taxon>Poales</taxon>
        <taxon>Poaceae</taxon>
        <taxon>PACMAD clade</taxon>
        <taxon>Panicoideae</taxon>
        <taxon>Panicodae</taxon>
        <taxon>Paniceae</taxon>
        <taxon>Cenchrinae</taxon>
        <taxon>Setaria</taxon>
    </lineage>
</organism>
<dbReference type="EMBL" id="CM016553">
    <property type="protein sequence ID" value="TKW33864.1"/>
    <property type="molecule type" value="Genomic_DNA"/>
</dbReference>
<protein>
    <submittedName>
        <fullName evidence="1">Uncharacterized protein</fullName>
    </submittedName>
</protein>
<reference evidence="1" key="1">
    <citation type="submission" date="2019-03" db="EMBL/GenBank/DDBJ databases">
        <title>WGS assembly of Setaria viridis.</title>
        <authorList>
            <person name="Huang P."/>
            <person name="Jenkins J."/>
            <person name="Grimwood J."/>
            <person name="Barry K."/>
            <person name="Healey A."/>
            <person name="Mamidi S."/>
            <person name="Sreedasyam A."/>
            <person name="Shu S."/>
            <person name="Feldman M."/>
            <person name="Wu J."/>
            <person name="Yu Y."/>
            <person name="Chen C."/>
            <person name="Johnson J."/>
            <person name="Rokhsar D."/>
            <person name="Baxter I."/>
            <person name="Schmutz J."/>
            <person name="Brutnell T."/>
            <person name="Kellogg E."/>
        </authorList>
    </citation>
    <scope>NUCLEOTIDE SEQUENCE [LARGE SCALE GENOMIC DNA]</scope>
</reference>
<keyword evidence="2" id="KW-1185">Reference proteome</keyword>
<gene>
    <name evidence="1" type="ORF">SEVIR_2G267250v2</name>
</gene>
<name>A0A4U6VXQ4_SETVI</name>
<proteinExistence type="predicted"/>
<evidence type="ECO:0000313" key="1">
    <source>
        <dbReference type="EMBL" id="TKW33864.1"/>
    </source>
</evidence>